<feature type="transmembrane region" description="Helical" evidence="2">
    <location>
        <begin position="69"/>
        <end position="89"/>
    </location>
</feature>
<sequence>MATSVQVVRRGSDLGERVEGRSPAATAPIRPAPSPLRRARRHRPPNRGRVAGAARVVAAPGCGPRRSPIPVSVLAGVAAVVAIAVYGLGSAADSMAGASVPQETAVVRVKAGETLSDLAARMAPGSDVGAVVDRIRGLNGLEGSTIFPGQPLEVPVSR</sequence>
<evidence type="ECO:0000313" key="5">
    <source>
        <dbReference type="Proteomes" id="UP000239203"/>
    </source>
</evidence>
<dbReference type="EMBL" id="PTIX01000036">
    <property type="protein sequence ID" value="PPK62221.1"/>
    <property type="molecule type" value="Genomic_DNA"/>
</dbReference>
<dbReference type="SUPFAM" id="SSF54106">
    <property type="entry name" value="LysM domain"/>
    <property type="match status" value="1"/>
</dbReference>
<feature type="region of interest" description="Disordered" evidence="1">
    <location>
        <begin position="1"/>
        <end position="50"/>
    </location>
</feature>
<keyword evidence="2" id="KW-1133">Transmembrane helix</keyword>
<name>A0A2S6GC92_9PSEU</name>
<dbReference type="SMART" id="SM00257">
    <property type="entry name" value="LysM"/>
    <property type="match status" value="1"/>
</dbReference>
<keyword evidence="5" id="KW-1185">Reference proteome</keyword>
<evidence type="ECO:0000256" key="1">
    <source>
        <dbReference type="SAM" id="MobiDB-lite"/>
    </source>
</evidence>
<proteinExistence type="predicted"/>
<dbReference type="InterPro" id="IPR018392">
    <property type="entry name" value="LysM"/>
</dbReference>
<comment type="caution">
    <text evidence="4">The sequence shown here is derived from an EMBL/GenBank/DDBJ whole genome shotgun (WGS) entry which is preliminary data.</text>
</comment>
<keyword evidence="2" id="KW-0812">Transmembrane</keyword>
<dbReference type="RefSeq" id="WP_245931767.1">
    <property type="nucleotide sequence ID" value="NZ_PTIX01000036.1"/>
</dbReference>
<evidence type="ECO:0000313" key="4">
    <source>
        <dbReference type="EMBL" id="PPK62221.1"/>
    </source>
</evidence>
<dbReference type="AlphaFoldDB" id="A0A2S6GC92"/>
<evidence type="ECO:0000256" key="2">
    <source>
        <dbReference type="SAM" id="Phobius"/>
    </source>
</evidence>
<dbReference type="Pfam" id="PF01476">
    <property type="entry name" value="LysM"/>
    <property type="match status" value="1"/>
</dbReference>
<protein>
    <submittedName>
        <fullName evidence="4">LysM domain-containing protein</fullName>
    </submittedName>
</protein>
<feature type="compositionally biased region" description="Basic residues" evidence="1">
    <location>
        <begin position="37"/>
        <end position="46"/>
    </location>
</feature>
<keyword evidence="2" id="KW-0472">Membrane</keyword>
<reference evidence="4 5" key="1">
    <citation type="submission" date="2018-02" db="EMBL/GenBank/DDBJ databases">
        <title>Genomic Encyclopedia of Archaeal and Bacterial Type Strains, Phase II (KMG-II): from individual species to whole genera.</title>
        <authorList>
            <person name="Goeker M."/>
        </authorList>
    </citation>
    <scope>NUCLEOTIDE SEQUENCE [LARGE SCALE GENOMIC DNA]</scope>
    <source>
        <strain evidence="4 5">YU 961-1</strain>
    </source>
</reference>
<feature type="compositionally biased region" description="Basic and acidic residues" evidence="1">
    <location>
        <begin position="10"/>
        <end position="20"/>
    </location>
</feature>
<gene>
    <name evidence="4" type="ORF">CLV40_13632</name>
</gene>
<organism evidence="4 5">
    <name type="scientific">Actinokineospora auranticolor</name>
    <dbReference type="NCBI Taxonomy" id="155976"/>
    <lineage>
        <taxon>Bacteria</taxon>
        <taxon>Bacillati</taxon>
        <taxon>Actinomycetota</taxon>
        <taxon>Actinomycetes</taxon>
        <taxon>Pseudonocardiales</taxon>
        <taxon>Pseudonocardiaceae</taxon>
        <taxon>Actinokineospora</taxon>
    </lineage>
</organism>
<dbReference type="InterPro" id="IPR036779">
    <property type="entry name" value="LysM_dom_sf"/>
</dbReference>
<evidence type="ECO:0000259" key="3">
    <source>
        <dbReference type="SMART" id="SM00257"/>
    </source>
</evidence>
<accession>A0A2S6GC92</accession>
<dbReference type="Gene3D" id="3.10.350.10">
    <property type="entry name" value="LysM domain"/>
    <property type="match status" value="1"/>
</dbReference>
<dbReference type="Proteomes" id="UP000239203">
    <property type="component" value="Unassembled WGS sequence"/>
</dbReference>
<feature type="domain" description="LysM" evidence="3">
    <location>
        <begin position="106"/>
        <end position="155"/>
    </location>
</feature>